<name>A0A4S3MLR8_9RHOB</name>
<feature type="transmembrane region" description="Helical" evidence="1">
    <location>
        <begin position="12"/>
        <end position="35"/>
    </location>
</feature>
<keyword evidence="1" id="KW-1133">Transmembrane helix</keyword>
<evidence type="ECO:0000313" key="3">
    <source>
        <dbReference type="Proteomes" id="UP000309450"/>
    </source>
</evidence>
<protein>
    <recommendedName>
        <fullName evidence="4">DUF2730 family protein</fullName>
    </recommendedName>
</protein>
<reference evidence="2 3" key="1">
    <citation type="submission" date="2019-04" db="EMBL/GenBank/DDBJ databases">
        <title>Draft genome sequence of Gemmobacter aestuarii sp. nov.</title>
        <authorList>
            <person name="Hameed A."/>
            <person name="Lin S.-Y."/>
            <person name="Shahina M."/>
            <person name="Lai W.-A."/>
            <person name="Young C.-C."/>
        </authorList>
    </citation>
    <scope>NUCLEOTIDE SEQUENCE [LARGE SCALE GENOMIC DNA]</scope>
    <source>
        <strain evidence="2 3">CC-PW-75</strain>
    </source>
</reference>
<keyword evidence="3" id="KW-1185">Reference proteome</keyword>
<dbReference type="Proteomes" id="UP000309450">
    <property type="component" value="Unassembled WGS sequence"/>
</dbReference>
<gene>
    <name evidence="2" type="ORF">E7811_17355</name>
</gene>
<keyword evidence="1" id="KW-0472">Membrane</keyword>
<evidence type="ECO:0008006" key="4">
    <source>
        <dbReference type="Google" id="ProtNLM"/>
    </source>
</evidence>
<proteinExistence type="predicted"/>
<evidence type="ECO:0000313" key="2">
    <source>
        <dbReference type="EMBL" id="THD81046.1"/>
    </source>
</evidence>
<comment type="caution">
    <text evidence="2">The sequence shown here is derived from an EMBL/GenBank/DDBJ whole genome shotgun (WGS) entry which is preliminary data.</text>
</comment>
<dbReference type="EMBL" id="SSND01000007">
    <property type="protein sequence ID" value="THD81046.1"/>
    <property type="molecule type" value="Genomic_DNA"/>
</dbReference>
<evidence type="ECO:0000256" key="1">
    <source>
        <dbReference type="SAM" id="Phobius"/>
    </source>
</evidence>
<organism evidence="2 3">
    <name type="scientific">Aliigemmobacter aestuarii</name>
    <dbReference type="NCBI Taxonomy" id="1445661"/>
    <lineage>
        <taxon>Bacteria</taxon>
        <taxon>Pseudomonadati</taxon>
        <taxon>Pseudomonadota</taxon>
        <taxon>Alphaproteobacteria</taxon>
        <taxon>Rhodobacterales</taxon>
        <taxon>Paracoccaceae</taxon>
        <taxon>Aliigemmobacter</taxon>
    </lineage>
</organism>
<keyword evidence="1" id="KW-0812">Transmembrane</keyword>
<accession>A0A4S3MLR8</accession>
<dbReference type="AlphaFoldDB" id="A0A4S3MLR8"/>
<dbReference type="RefSeq" id="WP_136395951.1">
    <property type="nucleotide sequence ID" value="NZ_SSND01000007.1"/>
</dbReference>
<dbReference type="OrthoDB" id="7864229at2"/>
<sequence>MTPPKDRNSMGFVAYVSLALALSAQGGAAIWWAGIINTRVAMIERQLDDLAMIRPEQIRDVAEALRAIAVIEERMIRLDENIARIGAAVGRLEQQDRNP</sequence>